<dbReference type="OrthoDB" id="8007612at2"/>
<accession>B8II68</accession>
<dbReference type="eggNOG" id="ENOG5032MU4">
    <property type="taxonomic scope" value="Bacteria"/>
</dbReference>
<evidence type="ECO:0000313" key="2">
    <source>
        <dbReference type="Proteomes" id="UP000008207"/>
    </source>
</evidence>
<name>B8II68_METNO</name>
<dbReference type="AlphaFoldDB" id="B8II68"/>
<dbReference type="HOGENOM" id="CLU_2130568_0_0_5"/>
<dbReference type="Proteomes" id="UP000008207">
    <property type="component" value="Chromosome"/>
</dbReference>
<sequence length="113" mass="13041">MACVRLVIRELRDDARHGHPRRWPGLAIKVTHRVSLMEYLTGCEWPAGDTAGTFLDWCAEKLPESWIQIRKPNLSSFEEAISITMIVGMRGCKPDPHGQMKTRLRWPFPLADW</sequence>
<reference evidence="1 2" key="1">
    <citation type="submission" date="2009-01" db="EMBL/GenBank/DDBJ databases">
        <title>Complete sequence of chromosome of Methylobacterium nodulans ORS 2060.</title>
        <authorList>
            <consortium name="US DOE Joint Genome Institute"/>
            <person name="Lucas S."/>
            <person name="Copeland A."/>
            <person name="Lapidus A."/>
            <person name="Glavina del Rio T."/>
            <person name="Dalin E."/>
            <person name="Tice H."/>
            <person name="Bruce D."/>
            <person name="Goodwin L."/>
            <person name="Pitluck S."/>
            <person name="Sims D."/>
            <person name="Brettin T."/>
            <person name="Detter J.C."/>
            <person name="Han C."/>
            <person name="Larimer F."/>
            <person name="Land M."/>
            <person name="Hauser L."/>
            <person name="Kyrpides N."/>
            <person name="Ivanova N."/>
            <person name="Marx C.J."/>
            <person name="Richardson P."/>
        </authorList>
    </citation>
    <scope>NUCLEOTIDE SEQUENCE [LARGE SCALE GENOMIC DNA]</scope>
    <source>
        <strain evidence="2">LMG 21967 / CNCM I-2342 / ORS 2060</strain>
    </source>
</reference>
<dbReference type="KEGG" id="mno:Mnod_2989"/>
<proteinExistence type="predicted"/>
<keyword evidence="2" id="KW-1185">Reference proteome</keyword>
<dbReference type="EMBL" id="CP001349">
    <property type="protein sequence ID" value="ACL57937.1"/>
    <property type="molecule type" value="Genomic_DNA"/>
</dbReference>
<organism evidence="1 2">
    <name type="scientific">Methylobacterium nodulans (strain LMG 21967 / CNCM I-2342 / ORS 2060)</name>
    <dbReference type="NCBI Taxonomy" id="460265"/>
    <lineage>
        <taxon>Bacteria</taxon>
        <taxon>Pseudomonadati</taxon>
        <taxon>Pseudomonadota</taxon>
        <taxon>Alphaproteobacteria</taxon>
        <taxon>Hyphomicrobiales</taxon>
        <taxon>Methylobacteriaceae</taxon>
        <taxon>Methylobacterium</taxon>
    </lineage>
</organism>
<gene>
    <name evidence="1" type="ordered locus">Mnod_2989</name>
</gene>
<protein>
    <submittedName>
        <fullName evidence="1">Uncharacterized protein</fullName>
    </submittedName>
</protein>
<evidence type="ECO:0000313" key="1">
    <source>
        <dbReference type="EMBL" id="ACL57937.1"/>
    </source>
</evidence>